<dbReference type="EMBL" id="BQNB010017551">
    <property type="protein sequence ID" value="GJT64522.1"/>
    <property type="molecule type" value="Genomic_DNA"/>
</dbReference>
<evidence type="ECO:0000313" key="2">
    <source>
        <dbReference type="EMBL" id="GJT64522.1"/>
    </source>
</evidence>
<sequence>MGLKTQTTNQRTLDGGDEVDGVEVEVAAAVMMKMASVECCGSGGDGGGVAWWWQPVRGGDREARGGACEGGSNRSEDGEHYWSWPEKSAGKFSDGGGVAVAGGGWWPAVGREREEEDGVVFGHFLDGYFCISSSFSGNDTFRVKDFSGGNIEHYE</sequence>
<dbReference type="Proteomes" id="UP001151760">
    <property type="component" value="Unassembled WGS sequence"/>
</dbReference>
<comment type="caution">
    <text evidence="2">The sequence shown here is derived from an EMBL/GenBank/DDBJ whole genome shotgun (WGS) entry which is preliminary data.</text>
</comment>
<keyword evidence="3" id="KW-1185">Reference proteome</keyword>
<proteinExistence type="predicted"/>
<accession>A0ABQ5FPU0</accession>
<organism evidence="2 3">
    <name type="scientific">Tanacetum coccineum</name>
    <dbReference type="NCBI Taxonomy" id="301880"/>
    <lineage>
        <taxon>Eukaryota</taxon>
        <taxon>Viridiplantae</taxon>
        <taxon>Streptophyta</taxon>
        <taxon>Embryophyta</taxon>
        <taxon>Tracheophyta</taxon>
        <taxon>Spermatophyta</taxon>
        <taxon>Magnoliopsida</taxon>
        <taxon>eudicotyledons</taxon>
        <taxon>Gunneridae</taxon>
        <taxon>Pentapetalae</taxon>
        <taxon>asterids</taxon>
        <taxon>campanulids</taxon>
        <taxon>Asterales</taxon>
        <taxon>Asteraceae</taxon>
        <taxon>Asteroideae</taxon>
        <taxon>Anthemideae</taxon>
        <taxon>Anthemidinae</taxon>
        <taxon>Tanacetum</taxon>
    </lineage>
</organism>
<gene>
    <name evidence="2" type="ORF">Tco_1016002</name>
</gene>
<name>A0ABQ5FPU0_9ASTR</name>
<feature type="region of interest" description="Disordered" evidence="1">
    <location>
        <begin position="62"/>
        <end position="81"/>
    </location>
</feature>
<evidence type="ECO:0000256" key="1">
    <source>
        <dbReference type="SAM" id="MobiDB-lite"/>
    </source>
</evidence>
<reference evidence="2" key="2">
    <citation type="submission" date="2022-01" db="EMBL/GenBank/DDBJ databases">
        <authorList>
            <person name="Yamashiro T."/>
            <person name="Shiraishi A."/>
            <person name="Satake H."/>
            <person name="Nakayama K."/>
        </authorList>
    </citation>
    <scope>NUCLEOTIDE SEQUENCE</scope>
</reference>
<reference evidence="2" key="1">
    <citation type="journal article" date="2022" name="Int. J. Mol. Sci.">
        <title>Draft Genome of Tanacetum Coccineum: Genomic Comparison of Closely Related Tanacetum-Family Plants.</title>
        <authorList>
            <person name="Yamashiro T."/>
            <person name="Shiraishi A."/>
            <person name="Nakayama K."/>
            <person name="Satake H."/>
        </authorList>
    </citation>
    <scope>NUCLEOTIDE SEQUENCE</scope>
</reference>
<protein>
    <submittedName>
        <fullName evidence="2">Uncharacterized protein</fullName>
    </submittedName>
</protein>
<evidence type="ECO:0000313" key="3">
    <source>
        <dbReference type="Proteomes" id="UP001151760"/>
    </source>
</evidence>